<geneLocation type="mitochondrion" evidence="12"/>
<keyword evidence="9 11" id="KW-0472">Membrane</keyword>
<keyword evidence="10" id="KW-0066">ATP synthesis</keyword>
<evidence type="ECO:0000256" key="11">
    <source>
        <dbReference type="SAM" id="Phobius"/>
    </source>
</evidence>
<feature type="transmembrane region" description="Helical" evidence="11">
    <location>
        <begin position="117"/>
        <end position="140"/>
    </location>
</feature>
<feature type="transmembrane region" description="Helical" evidence="11">
    <location>
        <begin position="46"/>
        <end position="67"/>
    </location>
</feature>
<reference evidence="12" key="1">
    <citation type="submission" date="2019-01" db="EMBL/GenBank/DDBJ databases">
        <title>The complete mitochondrial genome of Tracheophilus cymbius, the first representative of the family Cyclocoelidae.</title>
        <authorList>
            <person name="Li Y."/>
            <person name="Wang C.R."/>
            <person name="Chang Q.C."/>
        </authorList>
    </citation>
    <scope>NUCLEOTIDE SEQUENCE</scope>
</reference>
<keyword evidence="12" id="KW-0496">Mitochondrion</keyword>
<dbReference type="GO" id="GO:0006754">
    <property type="term" value="P:ATP biosynthetic process"/>
    <property type="evidence" value="ECO:0007669"/>
    <property type="project" value="UniProtKB-KW"/>
</dbReference>
<name>A0A516IAA6_9TREM</name>
<dbReference type="AlphaFoldDB" id="A0A516IAA6"/>
<comment type="subcellular location">
    <subcellularLocation>
        <location evidence="1">Membrane</location>
        <topology evidence="1">Multi-pass membrane protein</topology>
    </subcellularLocation>
</comment>
<feature type="transmembrane region" description="Helical" evidence="11">
    <location>
        <begin position="20"/>
        <end position="39"/>
    </location>
</feature>
<dbReference type="InterPro" id="IPR035908">
    <property type="entry name" value="F0_ATP_A_sf"/>
</dbReference>
<keyword evidence="5 11" id="KW-0812">Transmembrane</keyword>
<evidence type="ECO:0000256" key="8">
    <source>
        <dbReference type="ARBA" id="ARBA00023065"/>
    </source>
</evidence>
<keyword evidence="3" id="KW-0813">Transport</keyword>
<dbReference type="CTD" id="4508"/>
<evidence type="ECO:0000256" key="5">
    <source>
        <dbReference type="ARBA" id="ARBA00022692"/>
    </source>
</evidence>
<evidence type="ECO:0000256" key="2">
    <source>
        <dbReference type="ARBA" id="ARBA00006810"/>
    </source>
</evidence>
<protein>
    <submittedName>
        <fullName evidence="12">ATP synthase F0 subunit 6</fullName>
    </submittedName>
</protein>
<dbReference type="GeneID" id="41039523"/>
<dbReference type="Gene3D" id="1.20.120.220">
    <property type="entry name" value="ATP synthase, F0 complex, subunit A"/>
    <property type="match status" value="1"/>
</dbReference>
<keyword evidence="7 11" id="KW-1133">Transmembrane helix</keyword>
<dbReference type="GO" id="GO:1902600">
    <property type="term" value="P:proton transmembrane transport"/>
    <property type="evidence" value="ECO:0007669"/>
    <property type="project" value="UniProtKB-KW"/>
</dbReference>
<keyword evidence="6" id="KW-0375">Hydrogen ion transport</keyword>
<evidence type="ECO:0000256" key="1">
    <source>
        <dbReference type="ARBA" id="ARBA00004141"/>
    </source>
</evidence>
<comment type="similarity">
    <text evidence="2">Belongs to the ATPase A chain family.</text>
</comment>
<evidence type="ECO:0000256" key="4">
    <source>
        <dbReference type="ARBA" id="ARBA00022547"/>
    </source>
</evidence>
<dbReference type="RefSeq" id="YP_009681605.1">
    <property type="nucleotide sequence ID" value="NC_044135.1"/>
</dbReference>
<evidence type="ECO:0000256" key="9">
    <source>
        <dbReference type="ARBA" id="ARBA00023136"/>
    </source>
</evidence>
<proteinExistence type="inferred from homology"/>
<sequence length="171" mass="19293">MFFSRWQVVYGHVISYIEEFGASFFRICLFGLLMCFLFLRVPYVYGVGGFCLLLLFFISPLFLSLFFSRLFVGGVSSFFCGFIPPGTPLWISPFVCLAETLSYVVRPFILMIRPFVNLTIGAFGGLALGGMCFGFGFGFVVGLVVLFMYEVFVALVHWFIVCNILSFSKSH</sequence>
<evidence type="ECO:0000256" key="6">
    <source>
        <dbReference type="ARBA" id="ARBA00022781"/>
    </source>
</evidence>
<organism evidence="12">
    <name type="scientific">Tracheophilus cymbius</name>
    <dbReference type="NCBI Taxonomy" id="2502951"/>
    <lineage>
        <taxon>Eukaryota</taxon>
        <taxon>Metazoa</taxon>
        <taxon>Spiralia</taxon>
        <taxon>Lophotrochozoa</taxon>
        <taxon>Platyhelminthes</taxon>
        <taxon>Trematoda</taxon>
        <taxon>Digenea</taxon>
        <taxon>Plagiorchiida</taxon>
        <taxon>Echinostomata</taxon>
        <taxon>Echinostomatoidea</taxon>
        <taxon>Cyclocoelidae</taxon>
        <taxon>Tracheophilus</taxon>
    </lineage>
</organism>
<evidence type="ECO:0000256" key="7">
    <source>
        <dbReference type="ARBA" id="ARBA00022989"/>
    </source>
</evidence>
<dbReference type="GO" id="GO:0045259">
    <property type="term" value="C:proton-transporting ATP synthase complex"/>
    <property type="evidence" value="ECO:0007669"/>
    <property type="project" value="UniProtKB-KW"/>
</dbReference>
<gene>
    <name evidence="12" type="primary">ATP6</name>
</gene>
<evidence type="ECO:0000313" key="12">
    <source>
        <dbReference type="EMBL" id="QDP13012.1"/>
    </source>
</evidence>
<feature type="transmembrane region" description="Helical" evidence="11">
    <location>
        <begin position="146"/>
        <end position="167"/>
    </location>
</feature>
<keyword evidence="4" id="KW-0138">CF(0)</keyword>
<accession>A0A516IAA6</accession>
<dbReference type="EMBL" id="MK355447">
    <property type="protein sequence ID" value="QDP13012.1"/>
    <property type="molecule type" value="Genomic_DNA"/>
</dbReference>
<evidence type="ECO:0000256" key="10">
    <source>
        <dbReference type="ARBA" id="ARBA00023310"/>
    </source>
</evidence>
<feature type="transmembrane region" description="Helical" evidence="11">
    <location>
        <begin position="87"/>
        <end position="105"/>
    </location>
</feature>
<evidence type="ECO:0000256" key="3">
    <source>
        <dbReference type="ARBA" id="ARBA00022448"/>
    </source>
</evidence>
<keyword evidence="8" id="KW-0406">Ion transport</keyword>
<dbReference type="SUPFAM" id="SSF81336">
    <property type="entry name" value="F1F0 ATP synthase subunit A"/>
    <property type="match status" value="1"/>
</dbReference>